<evidence type="ECO:0000313" key="6">
    <source>
        <dbReference type="Proteomes" id="UP000275385"/>
    </source>
</evidence>
<dbReference type="GO" id="GO:0035091">
    <property type="term" value="F:phosphatidylinositol binding"/>
    <property type="evidence" value="ECO:0007669"/>
    <property type="project" value="TreeGrafter"/>
</dbReference>
<dbReference type="InterPro" id="IPR003114">
    <property type="entry name" value="Phox_assoc"/>
</dbReference>
<dbReference type="InterPro" id="IPR013937">
    <property type="entry name" value="Sorting_nexin_C"/>
</dbReference>
<dbReference type="PROSITE" id="PS51207">
    <property type="entry name" value="PXA"/>
    <property type="match status" value="1"/>
</dbReference>
<accession>A0A420YP86</accession>
<feature type="compositionally biased region" description="Low complexity" evidence="2">
    <location>
        <begin position="790"/>
        <end position="805"/>
    </location>
</feature>
<feature type="region of interest" description="Disordered" evidence="2">
    <location>
        <begin position="683"/>
        <end position="886"/>
    </location>
</feature>
<feature type="compositionally biased region" description="Polar residues" evidence="2">
    <location>
        <begin position="732"/>
        <end position="742"/>
    </location>
</feature>
<protein>
    <recommendedName>
        <fullName evidence="4">PXA domain-containing protein</fullName>
    </recommendedName>
</protein>
<keyword evidence="3" id="KW-0472">Membrane</keyword>
<dbReference type="SMART" id="SM00313">
    <property type="entry name" value="PXA"/>
    <property type="match status" value="1"/>
</dbReference>
<name>A0A420YP86_9PEZI</name>
<proteinExistence type="inferred from homology"/>
<comment type="caution">
    <text evidence="5">The sequence shown here is derived from an EMBL/GenBank/DDBJ whole genome shotgun (WGS) entry which is preliminary data.</text>
</comment>
<feature type="transmembrane region" description="Helical" evidence="3">
    <location>
        <begin position="98"/>
        <end position="123"/>
    </location>
</feature>
<feature type="compositionally biased region" description="Polar residues" evidence="2">
    <location>
        <begin position="825"/>
        <end position="866"/>
    </location>
</feature>
<reference evidence="5 6" key="1">
    <citation type="submission" date="2018-08" db="EMBL/GenBank/DDBJ databases">
        <title>Draft genome of the lignicolous fungus Coniochaeta pulveracea.</title>
        <authorList>
            <person name="Borstlap C.J."/>
            <person name="De Witt R.N."/>
            <person name="Botha A."/>
            <person name="Volschenk H."/>
        </authorList>
    </citation>
    <scope>NUCLEOTIDE SEQUENCE [LARGE SCALE GENOMIC DNA]</scope>
    <source>
        <strain evidence="5 6">CAB683</strain>
    </source>
</reference>
<feature type="region of interest" description="Disordered" evidence="2">
    <location>
        <begin position="404"/>
        <end position="423"/>
    </location>
</feature>
<feature type="compositionally biased region" description="Polar residues" evidence="2">
    <location>
        <begin position="702"/>
        <end position="724"/>
    </location>
</feature>
<dbReference type="Proteomes" id="UP000275385">
    <property type="component" value="Unassembled WGS sequence"/>
</dbReference>
<evidence type="ECO:0000256" key="3">
    <source>
        <dbReference type="SAM" id="Phobius"/>
    </source>
</evidence>
<dbReference type="CDD" id="cd06093">
    <property type="entry name" value="PX_domain"/>
    <property type="match status" value="1"/>
</dbReference>
<feature type="compositionally biased region" description="Basic and acidic residues" evidence="2">
    <location>
        <begin position="762"/>
        <end position="774"/>
    </location>
</feature>
<dbReference type="STRING" id="177199.A0A420YP86"/>
<feature type="compositionally biased region" description="Basic and acidic residues" evidence="2">
    <location>
        <begin position="1"/>
        <end position="11"/>
    </location>
</feature>
<sequence length="1050" mass="114464">MSAFGDAEHESATAGNTADTSSPTNIDAKTRGDALNQSGTIEVPDAAEKREADNVNGPSELPVASGISDQDRTTKVFRFLSTATPETLGGVAVGLAAVTYFILGSLGLLLIGAFAGVVAFIHWEARNPNVGRAVRGERGIDLLERLLAEARGDKQVGTVEACDPDEEEHALSKGFETFQPETSAALNELVDAVIRDYVKWWYAPVLPSDRFFPLACERVLTSFLVSVSSHLSRKRPADAFLDFLTNTSSIVIVFLSELSAAFMDLPTGSSTTAVDAVYNYLASKPDCNLANLLSQRQQAGKFKMVAEDLLQFLERPTYNCDPARVFLREMLAGVALEMSLQTCSKPEWINGWIVYLLEAGEPDFSQAIDVGMQTGPALDNALIGIDGNVGNIGLAKGNRNSFELEKARRKEPTAAHKKKLSKADEEMELAMEEMKRMNEMIAEEETRRKQRPQSQTIGNLGSSVASQAATTAPEKLAEVANVSGVSQKLASSDSPAFLPRNSQRRGNTSNAPSQFTSFDQIVPAARDDPENEDEVRQQPPPLTLHNATITVLDEVGDSRLRSKPNWDYLIQVEPATTHYPGWMIVPFTEQYTDLPSWKSHTRTSLRAELEQYLRQACRFQSLAESEGMRKFLERDNRFQNMNAKSGFQAIEKLGKNVFDVLTSAPLEGSKAVVGGVTGVLGNIGLGQRKNTSSTLPTSPSLQNVTAASRLSMSTPPRMDSSASLRTRDSMDSQRSSVVSTQPGKHAPMERRPSYQSQSEAEPESRRVSRSDQWERPVGFSARSSREHSRASSLAPLRSPSATSLSGIHLPPPPDAMPEDYMASPLSPQTSGGATFQSHSRSQTLPNVATQQSDAGQTTNTNVNDTRGPQPAEAAPQPTKLAGKKFTPLSEQETRVAVELLFAMVNELYTLSSAWNIRRTLLAAAKSFLLRPGNPSLTWIQSMIQSSVIEAHASDGGIASHLRKLRENVLPTEQERASWPAEMTPDEKEALRTKARKMLIERGVPAALTGVMGQNATSEALGRVFDCLQEEKIARGLMFGIMLQAVRIVTH</sequence>
<feature type="region of interest" description="Disordered" evidence="2">
    <location>
        <begin position="1"/>
        <end position="67"/>
    </location>
</feature>
<keyword evidence="3" id="KW-0812">Transmembrane</keyword>
<dbReference type="PANTHER" id="PTHR22775:SF47">
    <property type="entry name" value="MEIOTICALLY UP-REGULATED GENE 122 PROTEIN"/>
    <property type="match status" value="1"/>
</dbReference>
<dbReference type="Pfam" id="PF02194">
    <property type="entry name" value="PXA"/>
    <property type="match status" value="1"/>
</dbReference>
<keyword evidence="6" id="KW-1185">Reference proteome</keyword>
<dbReference type="AlphaFoldDB" id="A0A420YP86"/>
<dbReference type="OrthoDB" id="41200at2759"/>
<feature type="region of interest" description="Disordered" evidence="2">
    <location>
        <begin position="443"/>
        <end position="469"/>
    </location>
</feature>
<feature type="region of interest" description="Disordered" evidence="2">
    <location>
        <begin position="485"/>
        <end position="516"/>
    </location>
</feature>
<evidence type="ECO:0000256" key="2">
    <source>
        <dbReference type="SAM" id="MobiDB-lite"/>
    </source>
</evidence>
<evidence type="ECO:0000313" key="5">
    <source>
        <dbReference type="EMBL" id="RKU49678.1"/>
    </source>
</evidence>
<feature type="compositionally biased region" description="Basic and acidic residues" evidence="2">
    <location>
        <begin position="404"/>
        <end position="414"/>
    </location>
</feature>
<organism evidence="5 6">
    <name type="scientific">Coniochaeta pulveracea</name>
    <dbReference type="NCBI Taxonomy" id="177199"/>
    <lineage>
        <taxon>Eukaryota</taxon>
        <taxon>Fungi</taxon>
        <taxon>Dikarya</taxon>
        <taxon>Ascomycota</taxon>
        <taxon>Pezizomycotina</taxon>
        <taxon>Sordariomycetes</taxon>
        <taxon>Sordariomycetidae</taxon>
        <taxon>Coniochaetales</taxon>
        <taxon>Coniochaetaceae</taxon>
        <taxon>Coniochaeta</taxon>
    </lineage>
</organism>
<gene>
    <name evidence="5" type="ORF">DL546_009794</name>
</gene>
<feature type="domain" description="PXA" evidence="4">
    <location>
        <begin position="179"/>
        <end position="361"/>
    </location>
</feature>
<feature type="compositionally biased region" description="Polar residues" evidence="2">
    <location>
        <begin position="452"/>
        <end position="469"/>
    </location>
</feature>
<evidence type="ECO:0000259" key="4">
    <source>
        <dbReference type="PROSITE" id="PS51207"/>
    </source>
</evidence>
<feature type="compositionally biased region" description="Polar residues" evidence="2">
    <location>
        <begin position="13"/>
        <end position="27"/>
    </location>
</feature>
<keyword evidence="3" id="KW-1133">Transmembrane helix</keyword>
<comment type="similarity">
    <text evidence="1">Belongs to the sorting nexin family.</text>
</comment>
<feature type="compositionally biased region" description="Low complexity" evidence="2">
    <location>
        <begin position="691"/>
        <end position="701"/>
    </location>
</feature>
<dbReference type="EMBL" id="QVQW01000001">
    <property type="protein sequence ID" value="RKU49678.1"/>
    <property type="molecule type" value="Genomic_DNA"/>
</dbReference>
<dbReference type="Pfam" id="PF08628">
    <property type="entry name" value="Nexin_C"/>
    <property type="match status" value="1"/>
</dbReference>
<evidence type="ECO:0000256" key="1">
    <source>
        <dbReference type="ARBA" id="ARBA00010883"/>
    </source>
</evidence>
<dbReference type="PANTHER" id="PTHR22775">
    <property type="entry name" value="SORTING NEXIN"/>
    <property type="match status" value="1"/>
</dbReference>